<name>A0A0G7FHQ0_9STRE</name>
<sequence length="115" mass="13474">MAFEKEIALKDCKYSYRISPKIKKYTLRDTTFSQTKIGHYQLTRLLEKVPNSGEGFPLKITINKDLDGFKLAITDQSGLRLVNIFKSEEHSILQDKFYFLMDSLVERDIFIKKEC</sequence>
<dbReference type="EMBL" id="UHFF01000002">
    <property type="protein sequence ID" value="SUN46475.1"/>
    <property type="molecule type" value="Genomic_DNA"/>
</dbReference>
<organism evidence="1 2">
    <name type="scientific">Streptococcus equi subsp. equi</name>
    <dbReference type="NCBI Taxonomy" id="148942"/>
    <lineage>
        <taxon>Bacteria</taxon>
        <taxon>Bacillati</taxon>
        <taxon>Bacillota</taxon>
        <taxon>Bacilli</taxon>
        <taxon>Lactobacillales</taxon>
        <taxon>Streptococcaceae</taxon>
        <taxon>Streptococcus</taxon>
    </lineage>
</organism>
<dbReference type="OMA" id="PYNATCQ"/>
<dbReference type="GeneID" id="83704951"/>
<proteinExistence type="predicted"/>
<reference evidence="1 2" key="1">
    <citation type="submission" date="2018-06" db="EMBL/GenBank/DDBJ databases">
        <authorList>
            <consortium name="Pathogen Informatics"/>
            <person name="Doyle S."/>
        </authorList>
    </citation>
    <scope>NUCLEOTIDE SEQUENCE [LARGE SCALE GENOMIC DNA]</scope>
    <source>
        <strain evidence="1 2">NCTC12092</strain>
    </source>
</reference>
<evidence type="ECO:0000313" key="2">
    <source>
        <dbReference type="Proteomes" id="UP000254461"/>
    </source>
</evidence>
<dbReference type="SUPFAM" id="SSF160800">
    <property type="entry name" value="Lp2179-like"/>
    <property type="match status" value="1"/>
</dbReference>
<dbReference type="AlphaFoldDB" id="A0A0G7FHQ0"/>
<dbReference type="Proteomes" id="UP000254461">
    <property type="component" value="Unassembled WGS sequence"/>
</dbReference>
<accession>A0A0G7FHQ0</accession>
<evidence type="ECO:0000313" key="1">
    <source>
        <dbReference type="EMBL" id="SUN46475.1"/>
    </source>
</evidence>
<dbReference type="Gene3D" id="3.30.1820.10">
    <property type="entry name" value="Lp2179-like"/>
    <property type="match status" value="1"/>
</dbReference>
<dbReference type="RefSeq" id="WP_012515669.1">
    <property type="nucleotide sequence ID" value="NZ_BTYB01000010.1"/>
</dbReference>
<dbReference type="InterPro" id="IPR035942">
    <property type="entry name" value="Lp2179-like_sf"/>
</dbReference>
<dbReference type="InterPro" id="IPR014965">
    <property type="entry name" value="Amino_acid_metab_prot_put"/>
</dbReference>
<protein>
    <submittedName>
        <fullName evidence="1">Cysteine desulfurase</fullName>
    </submittedName>
</protein>
<dbReference type="Pfam" id="PF08866">
    <property type="entry name" value="DUF1831"/>
    <property type="match status" value="1"/>
</dbReference>
<gene>
    <name evidence="1" type="ORF">NCTC12092_01056</name>
</gene>